<dbReference type="GO" id="GO:0005737">
    <property type="term" value="C:cytoplasm"/>
    <property type="evidence" value="ECO:0007669"/>
    <property type="project" value="UniProtKB-SubCell"/>
</dbReference>
<comment type="cofactor">
    <cofactor evidence="9">
        <name>Mg(2+)</name>
        <dbReference type="ChEBI" id="CHEBI:18420"/>
    </cofactor>
</comment>
<proteinExistence type="inferred from homology"/>
<dbReference type="AlphaFoldDB" id="A0A2K8KFU7"/>
<evidence type="ECO:0000256" key="7">
    <source>
        <dbReference type="ARBA" id="ARBA00022993"/>
    </source>
</evidence>
<feature type="binding site" evidence="9">
    <location>
        <position position="87"/>
    </location>
    <ligand>
        <name>substrate</name>
    </ligand>
</feature>
<dbReference type="GO" id="GO:0015937">
    <property type="term" value="P:coenzyme A biosynthetic process"/>
    <property type="evidence" value="ECO:0007669"/>
    <property type="project" value="UniProtKB-UniRule"/>
</dbReference>
<feature type="binding site" evidence="9">
    <location>
        <begin position="123"/>
        <end position="129"/>
    </location>
    <ligand>
        <name>ATP</name>
        <dbReference type="ChEBI" id="CHEBI:30616"/>
    </ligand>
</feature>
<dbReference type="NCBIfam" id="TIGR01510">
    <property type="entry name" value="coaD_prev_kdtB"/>
    <property type="match status" value="1"/>
</dbReference>
<feature type="binding site" evidence="9">
    <location>
        <position position="40"/>
    </location>
    <ligand>
        <name>substrate</name>
    </ligand>
</feature>
<evidence type="ECO:0000256" key="1">
    <source>
        <dbReference type="ARBA" id="ARBA00022490"/>
    </source>
</evidence>
<feature type="binding site" evidence="9">
    <location>
        <position position="98"/>
    </location>
    <ligand>
        <name>ATP</name>
        <dbReference type="ChEBI" id="CHEBI:30616"/>
    </ligand>
</feature>
<keyword evidence="12" id="KW-1185">Reference proteome</keyword>
<feature type="site" description="Transition state stabilizer" evidence="9">
    <location>
        <position position="16"/>
    </location>
</feature>
<evidence type="ECO:0000256" key="9">
    <source>
        <dbReference type="HAMAP-Rule" id="MF_00151"/>
    </source>
</evidence>
<feature type="binding site" evidence="9">
    <location>
        <position position="73"/>
    </location>
    <ligand>
        <name>substrate</name>
    </ligand>
</feature>
<evidence type="ECO:0000256" key="5">
    <source>
        <dbReference type="ARBA" id="ARBA00022840"/>
    </source>
</evidence>
<comment type="subunit">
    <text evidence="9">Homohexamer.</text>
</comment>
<comment type="function">
    <text evidence="9">Reversibly transfers an adenylyl group from ATP to 4'-phosphopantetheine, yielding dephospho-CoA (dPCoA) and pyrophosphate.</text>
</comment>
<feature type="binding site" evidence="9">
    <location>
        <begin position="8"/>
        <end position="9"/>
    </location>
    <ligand>
        <name>ATP</name>
        <dbReference type="ChEBI" id="CHEBI:30616"/>
    </ligand>
</feature>
<keyword evidence="1 9" id="KW-0963">Cytoplasm</keyword>
<dbReference type="UniPathway" id="UPA00241">
    <property type="reaction ID" value="UER00355"/>
</dbReference>
<gene>
    <name evidence="9 11" type="primary">coaD</name>
    <name evidence="11" type="ORF">SCLAR_v1c02400</name>
</gene>
<feature type="domain" description="Cytidyltransferase-like" evidence="10">
    <location>
        <begin position="4"/>
        <end position="133"/>
    </location>
</feature>
<comment type="similarity">
    <text evidence="9">Belongs to the bacterial CoaD family.</text>
</comment>
<evidence type="ECO:0000256" key="4">
    <source>
        <dbReference type="ARBA" id="ARBA00022741"/>
    </source>
</evidence>
<dbReference type="RefSeq" id="WP_100254134.1">
    <property type="nucleotide sequence ID" value="NZ_CP024870.1"/>
</dbReference>
<dbReference type="Gene3D" id="3.40.50.620">
    <property type="entry name" value="HUPs"/>
    <property type="match status" value="1"/>
</dbReference>
<feature type="binding site" evidence="9">
    <location>
        <position position="16"/>
    </location>
    <ligand>
        <name>ATP</name>
        <dbReference type="ChEBI" id="CHEBI:30616"/>
    </ligand>
</feature>
<evidence type="ECO:0000259" key="10">
    <source>
        <dbReference type="Pfam" id="PF01467"/>
    </source>
</evidence>
<keyword evidence="3 9" id="KW-0548">Nucleotidyltransferase</keyword>
<dbReference type="Proteomes" id="UP000231179">
    <property type="component" value="Chromosome"/>
</dbReference>
<dbReference type="Pfam" id="PF01467">
    <property type="entry name" value="CTP_transf_like"/>
    <property type="match status" value="1"/>
</dbReference>
<keyword evidence="5 9" id="KW-0067">ATP-binding</keyword>
<keyword evidence="2 9" id="KW-0808">Transferase</keyword>
<keyword evidence="7 9" id="KW-0173">Coenzyme A biosynthesis</keyword>
<dbReference type="EC" id="2.7.7.3" evidence="9"/>
<evidence type="ECO:0000256" key="6">
    <source>
        <dbReference type="ARBA" id="ARBA00022842"/>
    </source>
</evidence>
<feature type="binding site" evidence="9">
    <location>
        <position position="8"/>
    </location>
    <ligand>
        <name>substrate</name>
    </ligand>
</feature>
<feature type="binding site" evidence="9">
    <location>
        <begin position="88"/>
        <end position="90"/>
    </location>
    <ligand>
        <name>ATP</name>
        <dbReference type="ChEBI" id="CHEBI:30616"/>
    </ligand>
</feature>
<accession>A0A2K8KFU7</accession>
<comment type="subcellular location">
    <subcellularLocation>
        <location evidence="9">Cytoplasm</location>
    </subcellularLocation>
</comment>
<dbReference type="InterPro" id="IPR001980">
    <property type="entry name" value="PPAT"/>
</dbReference>
<dbReference type="InterPro" id="IPR004821">
    <property type="entry name" value="Cyt_trans-like"/>
</dbReference>
<name>A0A2K8KFU7_9MOLU</name>
<comment type="catalytic activity">
    <reaction evidence="8 9">
        <text>(R)-4'-phosphopantetheine + ATP + H(+) = 3'-dephospho-CoA + diphosphate</text>
        <dbReference type="Rhea" id="RHEA:19801"/>
        <dbReference type="ChEBI" id="CHEBI:15378"/>
        <dbReference type="ChEBI" id="CHEBI:30616"/>
        <dbReference type="ChEBI" id="CHEBI:33019"/>
        <dbReference type="ChEBI" id="CHEBI:57328"/>
        <dbReference type="ChEBI" id="CHEBI:61723"/>
        <dbReference type="EC" id="2.7.7.3"/>
    </reaction>
</comment>
<organism evidence="11 12">
    <name type="scientific">Spiroplasma clarkii</name>
    <dbReference type="NCBI Taxonomy" id="2139"/>
    <lineage>
        <taxon>Bacteria</taxon>
        <taxon>Bacillati</taxon>
        <taxon>Mycoplasmatota</taxon>
        <taxon>Mollicutes</taxon>
        <taxon>Entomoplasmatales</taxon>
        <taxon>Spiroplasmataceae</taxon>
        <taxon>Spiroplasma</taxon>
    </lineage>
</organism>
<keyword evidence="6 9" id="KW-0460">Magnesium</keyword>
<dbReference type="PANTHER" id="PTHR21342:SF1">
    <property type="entry name" value="PHOSPHOPANTETHEINE ADENYLYLTRANSFERASE"/>
    <property type="match status" value="1"/>
</dbReference>
<sequence>MKAIYPGSFNPFHEGHLQILKKARKIFDLVYLVISKNIFKDITPDLESRIAAIKASTSGMTGVEIIINEDKLTAELAAELGVDFIIRGIRDKDDLEYEMEISDANKTLNPGLETVIFIADSPTRKISSTRLKEIQAYRKG</sequence>
<comment type="pathway">
    <text evidence="9">Cofactor biosynthesis; coenzyme A biosynthesis; CoA from (R)-pantothenate: step 4/5.</text>
</comment>
<keyword evidence="4 9" id="KW-0547">Nucleotide-binding</keyword>
<reference evidence="11 12" key="1">
    <citation type="submission" date="2017-11" db="EMBL/GenBank/DDBJ databases">
        <title>Complete genome sequence of Spiroplasma clarkii CN-5 (DSM 19994).</title>
        <authorList>
            <person name="Tsai Y.-M."/>
            <person name="Chang A."/>
            <person name="Lo W.-S."/>
            <person name="Kuo C.-H."/>
        </authorList>
    </citation>
    <scope>NUCLEOTIDE SEQUENCE [LARGE SCALE GENOMIC DNA]</scope>
    <source>
        <strain evidence="11 12">CN-5</strain>
    </source>
</reference>
<evidence type="ECO:0000256" key="2">
    <source>
        <dbReference type="ARBA" id="ARBA00022679"/>
    </source>
</evidence>
<dbReference type="InterPro" id="IPR014729">
    <property type="entry name" value="Rossmann-like_a/b/a_fold"/>
</dbReference>
<evidence type="ECO:0000313" key="12">
    <source>
        <dbReference type="Proteomes" id="UP000231179"/>
    </source>
</evidence>
<evidence type="ECO:0000256" key="3">
    <source>
        <dbReference type="ARBA" id="ARBA00022695"/>
    </source>
</evidence>
<dbReference type="SUPFAM" id="SSF52374">
    <property type="entry name" value="Nucleotidylyl transferase"/>
    <property type="match status" value="1"/>
</dbReference>
<dbReference type="HAMAP" id="MF_00151">
    <property type="entry name" value="PPAT_bact"/>
    <property type="match status" value="1"/>
</dbReference>
<dbReference type="PRINTS" id="PR01020">
    <property type="entry name" value="LPSBIOSNTHSS"/>
</dbReference>
<dbReference type="NCBIfam" id="TIGR00125">
    <property type="entry name" value="cyt_tran_rel"/>
    <property type="match status" value="1"/>
</dbReference>
<protein>
    <recommendedName>
        <fullName evidence="9">Phosphopantetheine adenylyltransferase</fullName>
        <ecNumber evidence="9">2.7.7.3</ecNumber>
    </recommendedName>
    <alternativeName>
        <fullName evidence="9">Dephospho-CoA pyrophosphorylase</fullName>
    </alternativeName>
    <alternativeName>
        <fullName evidence="9">Pantetheine-phosphate adenylyltransferase</fullName>
        <shortName evidence="9">PPAT</shortName>
    </alternativeName>
</protein>
<evidence type="ECO:0000313" key="11">
    <source>
        <dbReference type="EMBL" id="ATX70570.1"/>
    </source>
</evidence>
<dbReference type="GO" id="GO:0004595">
    <property type="term" value="F:pantetheine-phosphate adenylyltransferase activity"/>
    <property type="evidence" value="ECO:0007669"/>
    <property type="project" value="UniProtKB-UniRule"/>
</dbReference>
<dbReference type="GO" id="GO:0005524">
    <property type="term" value="F:ATP binding"/>
    <property type="evidence" value="ECO:0007669"/>
    <property type="project" value="UniProtKB-KW"/>
</dbReference>
<evidence type="ECO:0000256" key="8">
    <source>
        <dbReference type="ARBA" id="ARBA00029346"/>
    </source>
</evidence>
<dbReference type="PANTHER" id="PTHR21342">
    <property type="entry name" value="PHOSPHOPANTETHEINE ADENYLYLTRANSFERASE"/>
    <property type="match status" value="1"/>
</dbReference>
<dbReference type="EMBL" id="CP024870">
    <property type="protein sequence ID" value="ATX70570.1"/>
    <property type="molecule type" value="Genomic_DNA"/>
</dbReference>